<keyword evidence="1" id="KW-0328">Glycosyltransferase</keyword>
<evidence type="ECO:0000313" key="5">
    <source>
        <dbReference type="Proteomes" id="UP001157915"/>
    </source>
</evidence>
<evidence type="ECO:0000256" key="1">
    <source>
        <dbReference type="ARBA" id="ARBA00022676"/>
    </source>
</evidence>
<dbReference type="PANTHER" id="PTHR22916:SF51">
    <property type="entry name" value="GLYCOSYLTRANSFERASE EPSH-RELATED"/>
    <property type="match status" value="1"/>
</dbReference>
<keyword evidence="2" id="KW-0808">Transferase</keyword>
<dbReference type="Pfam" id="PF00535">
    <property type="entry name" value="Glycos_transf_2"/>
    <property type="match status" value="1"/>
</dbReference>
<dbReference type="CDD" id="cd00761">
    <property type="entry name" value="Glyco_tranf_GTA_type"/>
    <property type="match status" value="1"/>
</dbReference>
<sequence length="279" mass="32258">MVSAIVPVFNAEKTLVKSVESVLLQPEIDEIFLVDDGSKDKSLELCHHLASKYPIINVLQHPDGKNKGAPASRNLGLSQCKNKWVQFQDADDELLPDKIKKQLECLDEESSFLVGSFFFQKEGKREFQNYLTDPWSGLLGIKLGNSISNLYNGDLIKQIGGWRENLPNMQEYHLMFDLMKVNPKVSFCAEPLAVMIFRKTSITHTDKNRKIKQNNYFTYRRKVREYLESIGEFSLIRRHYYHISTGNNLSYHKPPFEVEINKLYYNLYKKVKGLKSVLG</sequence>
<dbReference type="SUPFAM" id="SSF53448">
    <property type="entry name" value="Nucleotide-diphospho-sugar transferases"/>
    <property type="match status" value="1"/>
</dbReference>
<comment type="caution">
    <text evidence="4">The sequence shown here is derived from an EMBL/GenBank/DDBJ whole genome shotgun (WGS) entry which is preliminary data.</text>
</comment>
<reference evidence="4 5" key="1">
    <citation type="submission" date="2017-05" db="EMBL/GenBank/DDBJ databases">
        <authorList>
            <person name="Varghese N."/>
            <person name="Submissions S."/>
        </authorList>
    </citation>
    <scope>NUCLEOTIDE SEQUENCE [LARGE SCALE GENOMIC DNA]</scope>
    <source>
        <strain evidence="4 5">DSM 15360</strain>
    </source>
</reference>
<dbReference type="EMBL" id="FXUA01000003">
    <property type="protein sequence ID" value="SMP19898.1"/>
    <property type="molecule type" value="Genomic_DNA"/>
</dbReference>
<dbReference type="Proteomes" id="UP001157915">
    <property type="component" value="Unassembled WGS sequence"/>
</dbReference>
<dbReference type="Gene3D" id="3.90.550.10">
    <property type="entry name" value="Spore Coat Polysaccharide Biosynthesis Protein SpsA, Chain A"/>
    <property type="match status" value="1"/>
</dbReference>
<evidence type="ECO:0000313" key="4">
    <source>
        <dbReference type="EMBL" id="SMP19898.1"/>
    </source>
</evidence>
<dbReference type="InterPro" id="IPR001173">
    <property type="entry name" value="Glyco_trans_2-like"/>
</dbReference>
<gene>
    <name evidence="4" type="ORF">SAMN06265367_10348</name>
</gene>
<dbReference type="RefSeq" id="WP_283412584.1">
    <property type="nucleotide sequence ID" value="NZ_FXUA01000003.1"/>
</dbReference>
<dbReference type="InterPro" id="IPR029044">
    <property type="entry name" value="Nucleotide-diphossugar_trans"/>
</dbReference>
<evidence type="ECO:0000256" key="2">
    <source>
        <dbReference type="ARBA" id="ARBA00022679"/>
    </source>
</evidence>
<dbReference type="PANTHER" id="PTHR22916">
    <property type="entry name" value="GLYCOSYLTRANSFERASE"/>
    <property type="match status" value="1"/>
</dbReference>
<organism evidence="4 5">
    <name type="scientific">Algoriphagus winogradskyi</name>
    <dbReference type="NCBI Taxonomy" id="237017"/>
    <lineage>
        <taxon>Bacteria</taxon>
        <taxon>Pseudomonadati</taxon>
        <taxon>Bacteroidota</taxon>
        <taxon>Cytophagia</taxon>
        <taxon>Cytophagales</taxon>
        <taxon>Cyclobacteriaceae</taxon>
        <taxon>Algoriphagus</taxon>
    </lineage>
</organism>
<proteinExistence type="predicted"/>
<feature type="domain" description="Glycosyltransferase 2-like" evidence="3">
    <location>
        <begin position="3"/>
        <end position="132"/>
    </location>
</feature>
<keyword evidence="5" id="KW-1185">Reference proteome</keyword>
<protein>
    <submittedName>
        <fullName evidence="4">Glycosyltransferase involved in cell wall bisynthesis</fullName>
    </submittedName>
</protein>
<name>A0ABY1NX72_9BACT</name>
<accession>A0ABY1NX72</accession>
<evidence type="ECO:0000259" key="3">
    <source>
        <dbReference type="Pfam" id="PF00535"/>
    </source>
</evidence>